<gene>
    <name evidence="6" type="ORF">G7Y89_g13935</name>
</gene>
<dbReference type="EMBL" id="JAAMPI010001724">
    <property type="protein sequence ID" value="KAF4624238.1"/>
    <property type="molecule type" value="Genomic_DNA"/>
</dbReference>
<feature type="region of interest" description="Disordered" evidence="4">
    <location>
        <begin position="75"/>
        <end position="96"/>
    </location>
</feature>
<dbReference type="Proteomes" id="UP000566819">
    <property type="component" value="Unassembled WGS sequence"/>
</dbReference>
<keyword evidence="1" id="KW-0285">Flavoprotein</keyword>
<dbReference type="OrthoDB" id="2096480at2759"/>
<dbReference type="InterPro" id="IPR002938">
    <property type="entry name" value="FAD-bd"/>
</dbReference>
<sequence>MPLLNIQVVIVGADPVGMLIAYNLARFGISCLLTEANLEKSQWPKLDFTNCRTMEIFRMMGIADECRAQHEFSLNSPDQLQSSPTRNNDGTQATEPGQRCSLTVLEAWLRTKCLDEPSIECRSGWKYVYHQETANQVDSSFVDADGNEHTVRSQYFVGADGGSSSVRKNCGIKMHGASLPGAMFLVHFRSKELSSLRPFGRFRNMFSPSPGWIIDQGEPDTFTAHMPLKSPNQDTSKINPFEWVYQIAGGAGDPFRFEIDEIIVTSAWCPDFAIAEHYITPVGKVILAGDACHCAPSHGAYGLNTGVEDALALSWRLSAILKGYGGPHLLPSYESEQRSTMMHRLAHLYEHAQAQAQRPELPLWETHGQSEFIANAVGGEALRTYVKEQLDEAGSEHQERGVELDTRFKSAIIYKPLPSSDILPPPWNPKKYTPSTYPGHRAPHVFLQDGTTSILDYLGPEFTLVSFTSSSDDEHTDCSQQANFFITLAQEMGVAILNSLVVNEDHVRGVWGTNFALVRADGHICWRGDQVPAREETRHVLRVVLGWEVCPGYIETSPGTDLDIFRNEFPGTATS</sequence>
<organism evidence="6 7">
    <name type="scientific">Cudoniella acicularis</name>
    <dbReference type="NCBI Taxonomy" id="354080"/>
    <lineage>
        <taxon>Eukaryota</taxon>
        <taxon>Fungi</taxon>
        <taxon>Dikarya</taxon>
        <taxon>Ascomycota</taxon>
        <taxon>Pezizomycotina</taxon>
        <taxon>Leotiomycetes</taxon>
        <taxon>Helotiales</taxon>
        <taxon>Tricladiaceae</taxon>
        <taxon>Cudoniella</taxon>
    </lineage>
</organism>
<dbReference type="InterPro" id="IPR036188">
    <property type="entry name" value="FAD/NAD-bd_sf"/>
</dbReference>
<dbReference type="InterPro" id="IPR050641">
    <property type="entry name" value="RIFMO-like"/>
</dbReference>
<comment type="caution">
    <text evidence="6">The sequence shown here is derived from an EMBL/GenBank/DDBJ whole genome shotgun (WGS) entry which is preliminary data.</text>
</comment>
<evidence type="ECO:0000313" key="6">
    <source>
        <dbReference type="EMBL" id="KAF4624238.1"/>
    </source>
</evidence>
<dbReference type="PANTHER" id="PTHR43004">
    <property type="entry name" value="TRK SYSTEM POTASSIUM UPTAKE PROTEIN"/>
    <property type="match status" value="1"/>
</dbReference>
<dbReference type="PRINTS" id="PR00420">
    <property type="entry name" value="RNGMNOXGNASE"/>
</dbReference>
<feature type="domain" description="FAD-binding" evidence="5">
    <location>
        <begin position="6"/>
        <end position="340"/>
    </location>
</feature>
<keyword evidence="7" id="KW-1185">Reference proteome</keyword>
<dbReference type="SUPFAM" id="SSF51905">
    <property type="entry name" value="FAD/NAD(P)-binding domain"/>
    <property type="match status" value="1"/>
</dbReference>
<evidence type="ECO:0000313" key="7">
    <source>
        <dbReference type="Proteomes" id="UP000566819"/>
    </source>
</evidence>
<dbReference type="Pfam" id="PF01494">
    <property type="entry name" value="FAD_binding_3"/>
    <property type="match status" value="1"/>
</dbReference>
<evidence type="ECO:0000256" key="2">
    <source>
        <dbReference type="ARBA" id="ARBA00022827"/>
    </source>
</evidence>
<keyword evidence="3" id="KW-0560">Oxidoreductase</keyword>
<protein>
    <recommendedName>
        <fullName evidence="5">FAD-binding domain-containing protein</fullName>
    </recommendedName>
</protein>
<reference evidence="6 7" key="1">
    <citation type="submission" date="2020-03" db="EMBL/GenBank/DDBJ databases">
        <title>Draft Genome Sequence of Cudoniella acicularis.</title>
        <authorList>
            <person name="Buettner E."/>
            <person name="Kellner H."/>
        </authorList>
    </citation>
    <scope>NUCLEOTIDE SEQUENCE [LARGE SCALE GENOMIC DNA]</scope>
    <source>
        <strain evidence="6 7">DSM 108380</strain>
    </source>
</reference>
<dbReference type="Gene3D" id="3.50.50.60">
    <property type="entry name" value="FAD/NAD(P)-binding domain"/>
    <property type="match status" value="1"/>
</dbReference>
<accession>A0A8H4VVL1</accession>
<keyword evidence="2" id="KW-0274">FAD</keyword>
<evidence type="ECO:0000256" key="4">
    <source>
        <dbReference type="SAM" id="MobiDB-lite"/>
    </source>
</evidence>
<evidence type="ECO:0000259" key="5">
    <source>
        <dbReference type="Pfam" id="PF01494"/>
    </source>
</evidence>
<dbReference type="GO" id="GO:0071949">
    <property type="term" value="F:FAD binding"/>
    <property type="evidence" value="ECO:0007669"/>
    <property type="project" value="InterPro"/>
</dbReference>
<name>A0A8H4VVL1_9HELO</name>
<dbReference type="Gene3D" id="3.30.9.10">
    <property type="entry name" value="D-Amino Acid Oxidase, subunit A, domain 2"/>
    <property type="match status" value="1"/>
</dbReference>
<dbReference type="PANTHER" id="PTHR43004:SF21">
    <property type="entry name" value="FAD-BINDING DOMAIN-CONTAINING PROTEIN-RELATED"/>
    <property type="match status" value="1"/>
</dbReference>
<dbReference type="GO" id="GO:0016709">
    <property type="term" value="F:oxidoreductase activity, acting on paired donors, with incorporation or reduction of molecular oxygen, NAD(P)H as one donor, and incorporation of one atom of oxygen"/>
    <property type="evidence" value="ECO:0007669"/>
    <property type="project" value="UniProtKB-ARBA"/>
</dbReference>
<proteinExistence type="predicted"/>
<dbReference type="AlphaFoldDB" id="A0A8H4VVL1"/>
<dbReference type="Pfam" id="PF21274">
    <property type="entry name" value="Rng_hyd_C"/>
    <property type="match status" value="1"/>
</dbReference>
<dbReference type="Gene3D" id="3.40.30.120">
    <property type="match status" value="1"/>
</dbReference>
<evidence type="ECO:0000256" key="3">
    <source>
        <dbReference type="ARBA" id="ARBA00023002"/>
    </source>
</evidence>
<feature type="compositionally biased region" description="Polar residues" evidence="4">
    <location>
        <begin position="75"/>
        <end position="95"/>
    </location>
</feature>
<evidence type="ECO:0000256" key="1">
    <source>
        <dbReference type="ARBA" id="ARBA00022630"/>
    </source>
</evidence>